<keyword evidence="2 5" id="KW-0812">Transmembrane</keyword>
<dbReference type="EMBL" id="JBEPCV010000028">
    <property type="protein sequence ID" value="MER6907111.1"/>
    <property type="molecule type" value="Genomic_DNA"/>
</dbReference>
<name>A0ABV1VLY6_9ACTN</name>
<dbReference type="InterPro" id="IPR032808">
    <property type="entry name" value="DoxX"/>
</dbReference>
<accession>A0ABV1VLY6</accession>
<organism evidence="7 8">
    <name type="scientific">Streptomyces flaveolus</name>
    <dbReference type="NCBI Taxonomy" id="67297"/>
    <lineage>
        <taxon>Bacteria</taxon>
        <taxon>Bacillati</taxon>
        <taxon>Actinomycetota</taxon>
        <taxon>Actinomycetes</taxon>
        <taxon>Kitasatosporales</taxon>
        <taxon>Streptomycetaceae</taxon>
        <taxon>Streptomyces</taxon>
    </lineage>
</organism>
<keyword evidence="3 5" id="KW-1133">Transmembrane helix</keyword>
<evidence type="ECO:0000313" key="7">
    <source>
        <dbReference type="EMBL" id="MER6907111.1"/>
    </source>
</evidence>
<feature type="transmembrane region" description="Helical" evidence="5">
    <location>
        <begin position="82"/>
        <end position="99"/>
    </location>
</feature>
<keyword evidence="8" id="KW-1185">Reference proteome</keyword>
<keyword evidence="4 5" id="KW-0472">Membrane</keyword>
<evidence type="ECO:0000256" key="2">
    <source>
        <dbReference type="ARBA" id="ARBA00022692"/>
    </source>
</evidence>
<feature type="chain" id="PRO_5046121470" evidence="6">
    <location>
        <begin position="22"/>
        <end position="114"/>
    </location>
</feature>
<reference evidence="7 8" key="1">
    <citation type="submission" date="2024-06" db="EMBL/GenBank/DDBJ databases">
        <title>The Natural Products Discovery Center: Release of the First 8490 Sequenced Strains for Exploring Actinobacteria Biosynthetic Diversity.</title>
        <authorList>
            <person name="Kalkreuter E."/>
            <person name="Kautsar S.A."/>
            <person name="Yang D."/>
            <person name="Bader C.D."/>
            <person name="Teijaro C.N."/>
            <person name="Fluegel L."/>
            <person name="Davis C.M."/>
            <person name="Simpson J.R."/>
            <person name="Lauterbach L."/>
            <person name="Steele A.D."/>
            <person name="Gui C."/>
            <person name="Meng S."/>
            <person name="Li G."/>
            <person name="Viehrig K."/>
            <person name="Ye F."/>
            <person name="Su P."/>
            <person name="Kiefer A.F."/>
            <person name="Nichols A."/>
            <person name="Cepeda A.J."/>
            <person name="Yan W."/>
            <person name="Fan B."/>
            <person name="Jiang Y."/>
            <person name="Adhikari A."/>
            <person name="Zheng C.-J."/>
            <person name="Schuster L."/>
            <person name="Cowan T.M."/>
            <person name="Smanski M.J."/>
            <person name="Chevrette M.G."/>
            <person name="De Carvalho L.P.S."/>
            <person name="Shen B."/>
        </authorList>
    </citation>
    <scope>NUCLEOTIDE SEQUENCE [LARGE SCALE GENOMIC DNA]</scope>
    <source>
        <strain evidence="7 8">NPDC000632</strain>
    </source>
</reference>
<evidence type="ECO:0000256" key="1">
    <source>
        <dbReference type="ARBA" id="ARBA00004141"/>
    </source>
</evidence>
<comment type="subcellular location">
    <subcellularLocation>
        <location evidence="1">Membrane</location>
        <topology evidence="1">Multi-pass membrane protein</topology>
    </subcellularLocation>
</comment>
<dbReference type="Proteomes" id="UP001490330">
    <property type="component" value="Unassembled WGS sequence"/>
</dbReference>
<proteinExistence type="predicted"/>
<evidence type="ECO:0000256" key="5">
    <source>
        <dbReference type="SAM" id="Phobius"/>
    </source>
</evidence>
<evidence type="ECO:0000256" key="3">
    <source>
        <dbReference type="ARBA" id="ARBA00022989"/>
    </source>
</evidence>
<dbReference type="Pfam" id="PF13564">
    <property type="entry name" value="DoxX_2"/>
    <property type="match status" value="1"/>
</dbReference>
<keyword evidence="6" id="KW-0732">Signal</keyword>
<evidence type="ECO:0000256" key="6">
    <source>
        <dbReference type="SAM" id="SignalP"/>
    </source>
</evidence>
<feature type="signal peptide" evidence="6">
    <location>
        <begin position="1"/>
        <end position="21"/>
    </location>
</feature>
<evidence type="ECO:0000256" key="4">
    <source>
        <dbReference type="ARBA" id="ARBA00023136"/>
    </source>
</evidence>
<sequence>MCQALLVLVFLAAGLAKLAGAAEMVAAFENIGAGQWLRYFVGVVELVGVSGLLVPRLVGLAALGLAGLMTGAMITNLVIDDFSLLALFLLVLSVTVAWGRRSRVTALIRPATAG</sequence>
<gene>
    <name evidence="7" type="ORF">ABT322_25920</name>
</gene>
<feature type="transmembrane region" description="Helical" evidence="5">
    <location>
        <begin position="37"/>
        <end position="54"/>
    </location>
</feature>
<protein>
    <submittedName>
        <fullName evidence="7">DoxX family protein</fullName>
    </submittedName>
</protein>
<comment type="caution">
    <text evidence="7">The sequence shown here is derived from an EMBL/GenBank/DDBJ whole genome shotgun (WGS) entry which is preliminary data.</text>
</comment>
<evidence type="ECO:0000313" key="8">
    <source>
        <dbReference type="Proteomes" id="UP001490330"/>
    </source>
</evidence>